<name>W1F771_ECOLX</name>
<dbReference type="GO" id="GO:0008704">
    <property type="term" value="F:5-carboxymethyl-2-hydroxymuconate delta-isomerase activity"/>
    <property type="evidence" value="ECO:0007669"/>
    <property type="project" value="UniProtKB-EC"/>
</dbReference>
<protein>
    <submittedName>
        <fullName evidence="1">5-carboxymethyl-2-hydroxymuconate delta-isomerase</fullName>
        <ecNumber evidence="1">5.3.3.10</ecNumber>
    </submittedName>
</protein>
<sequence>MADGKHDYAFVHMTLKIGSGRSLESRQEVGEMLFDLIKTHFASLMESRYLALSFEIAELHPTLNFKQNNVHALFK</sequence>
<dbReference type="Pfam" id="PF02962">
    <property type="entry name" value="CHMI"/>
    <property type="match status" value="1"/>
</dbReference>
<dbReference type="AlphaFoldDB" id="W1F771"/>
<dbReference type="Proteomes" id="UP000019199">
    <property type="component" value="Unassembled WGS sequence"/>
</dbReference>
<reference evidence="1 2" key="1">
    <citation type="submission" date="2013-10" db="EMBL/GenBank/DDBJ databases">
        <title>Antibiotic resistance diversity of beta-lactamase producers in the General Hospital Vienna.</title>
        <authorList>
            <person name="Barisic I."/>
            <person name="Mitteregger D."/>
            <person name="Hirschl A.M."/>
            <person name="Noehammer C."/>
            <person name="Wiesinger-Mayr H."/>
        </authorList>
    </citation>
    <scope>NUCLEOTIDE SEQUENCE [LARGE SCALE GENOMIC DNA]</scope>
    <source>
        <strain evidence="1 2">ISC7</strain>
    </source>
</reference>
<organism evidence="1 2">
    <name type="scientific">Escherichia coli ISC7</name>
    <dbReference type="NCBI Taxonomy" id="1432555"/>
    <lineage>
        <taxon>Bacteria</taxon>
        <taxon>Pseudomonadati</taxon>
        <taxon>Pseudomonadota</taxon>
        <taxon>Gammaproteobacteria</taxon>
        <taxon>Enterobacterales</taxon>
        <taxon>Enterobacteriaceae</taxon>
        <taxon>Escherichia</taxon>
    </lineage>
</organism>
<accession>W1F771</accession>
<evidence type="ECO:0000313" key="2">
    <source>
        <dbReference type="Proteomes" id="UP000019199"/>
    </source>
</evidence>
<proteinExistence type="predicted"/>
<dbReference type="InterPro" id="IPR014347">
    <property type="entry name" value="Tautomerase/MIF_sf"/>
</dbReference>
<dbReference type="SUPFAM" id="SSF55331">
    <property type="entry name" value="Tautomerase/MIF"/>
    <property type="match status" value="1"/>
</dbReference>
<dbReference type="InterPro" id="IPR004220">
    <property type="entry name" value="5-COMe_2-OHmuconate_Isoase"/>
</dbReference>
<comment type="caution">
    <text evidence="1">The sequence shown here is derived from an EMBL/GenBank/DDBJ whole genome shotgun (WGS) entry which is preliminary data.</text>
</comment>
<evidence type="ECO:0000313" key="1">
    <source>
        <dbReference type="EMBL" id="CDL30191.1"/>
    </source>
</evidence>
<dbReference type="Gene3D" id="3.30.429.10">
    <property type="entry name" value="Macrophage Migration Inhibitory Factor"/>
    <property type="match status" value="1"/>
</dbReference>
<dbReference type="EMBL" id="CBWN010000185">
    <property type="protein sequence ID" value="CDL30191.1"/>
    <property type="molecule type" value="Genomic_DNA"/>
</dbReference>
<dbReference type="EC" id="5.3.3.10" evidence="1"/>
<dbReference type="PANTHER" id="PTHR37950">
    <property type="entry name" value="4-HYDROXYPHENYLACETATE CATABOLISM PROTEIN"/>
    <property type="match status" value="1"/>
</dbReference>
<keyword evidence="1" id="KW-0413">Isomerase</keyword>
<dbReference type="PANTHER" id="PTHR37950:SF1">
    <property type="entry name" value="4-HYDROXYPHENYLACETATE CATABOLISM PROTEIN"/>
    <property type="match status" value="1"/>
</dbReference>